<reference evidence="2" key="1">
    <citation type="journal article" date="2013" name="Nature">
        <title>Pan genome of the phytoplankton Emiliania underpins its global distribution.</title>
        <authorList>
            <person name="Read B.A."/>
            <person name="Kegel J."/>
            <person name="Klute M.J."/>
            <person name="Kuo A."/>
            <person name="Lefebvre S.C."/>
            <person name="Maumus F."/>
            <person name="Mayer C."/>
            <person name="Miller J."/>
            <person name="Monier A."/>
            <person name="Salamov A."/>
            <person name="Young J."/>
            <person name="Aguilar M."/>
            <person name="Claverie J.M."/>
            <person name="Frickenhaus S."/>
            <person name="Gonzalez K."/>
            <person name="Herman E.K."/>
            <person name="Lin Y.C."/>
            <person name="Napier J."/>
            <person name="Ogata H."/>
            <person name="Sarno A.F."/>
            <person name="Shmutz J."/>
            <person name="Schroeder D."/>
            <person name="de Vargas C."/>
            <person name="Verret F."/>
            <person name="von Dassow P."/>
            <person name="Valentin K."/>
            <person name="Van de Peer Y."/>
            <person name="Wheeler G."/>
            <person name="Dacks J.B."/>
            <person name="Delwiche C.F."/>
            <person name="Dyhrman S.T."/>
            <person name="Glockner G."/>
            <person name="John U."/>
            <person name="Richards T."/>
            <person name="Worden A.Z."/>
            <person name="Zhang X."/>
            <person name="Grigoriev I.V."/>
            <person name="Allen A.E."/>
            <person name="Bidle K."/>
            <person name="Borodovsky M."/>
            <person name="Bowler C."/>
            <person name="Brownlee C."/>
            <person name="Cock J.M."/>
            <person name="Elias M."/>
            <person name="Gladyshev V.N."/>
            <person name="Groth M."/>
            <person name="Guda C."/>
            <person name="Hadaegh A."/>
            <person name="Iglesias-Rodriguez M.D."/>
            <person name="Jenkins J."/>
            <person name="Jones B.M."/>
            <person name="Lawson T."/>
            <person name="Leese F."/>
            <person name="Lindquist E."/>
            <person name="Lobanov A."/>
            <person name="Lomsadze A."/>
            <person name="Malik S.B."/>
            <person name="Marsh M.E."/>
            <person name="Mackinder L."/>
            <person name="Mock T."/>
            <person name="Mueller-Roeber B."/>
            <person name="Pagarete A."/>
            <person name="Parker M."/>
            <person name="Probert I."/>
            <person name="Quesneville H."/>
            <person name="Raines C."/>
            <person name="Rensing S.A."/>
            <person name="Riano-Pachon D.M."/>
            <person name="Richier S."/>
            <person name="Rokitta S."/>
            <person name="Shiraiwa Y."/>
            <person name="Soanes D.M."/>
            <person name="van der Giezen M."/>
            <person name="Wahlund T.M."/>
            <person name="Williams B."/>
            <person name="Wilson W."/>
            <person name="Wolfe G."/>
            <person name="Wurch L.L."/>
        </authorList>
    </citation>
    <scope>NUCLEOTIDE SEQUENCE</scope>
</reference>
<evidence type="ECO:0008006" key="3">
    <source>
        <dbReference type="Google" id="ProtNLM"/>
    </source>
</evidence>
<dbReference type="HOGENOM" id="CLU_099642_0_0_1"/>
<proteinExistence type="predicted"/>
<dbReference type="KEGG" id="ehx:EMIHUDRAFT_235597"/>
<dbReference type="EnsemblProtists" id="EOD27590">
    <property type="protein sequence ID" value="EOD27590"/>
    <property type="gene ID" value="EMIHUDRAFT_235597"/>
</dbReference>
<name>A0A0D3JVQ5_EMIH1</name>
<dbReference type="Gene3D" id="3.30.450.150">
    <property type="entry name" value="Haem-degrading domain"/>
    <property type="match status" value="1"/>
</dbReference>
<dbReference type="InterPro" id="IPR052517">
    <property type="entry name" value="GlcG_carb_metab_protein"/>
</dbReference>
<protein>
    <recommendedName>
        <fullName evidence="3">Heme-binding protein</fullName>
    </recommendedName>
</protein>
<accession>A0A0D3JVQ5</accession>
<dbReference type="AlphaFoldDB" id="A0A0D3JVQ5"/>
<dbReference type="GeneID" id="17273134"/>
<keyword evidence="2" id="KW-1185">Reference proteome</keyword>
<dbReference type="InterPro" id="IPR038084">
    <property type="entry name" value="PduO/GlcC-like_sf"/>
</dbReference>
<evidence type="ECO:0000313" key="1">
    <source>
        <dbReference type="EnsemblProtists" id="EOD27590"/>
    </source>
</evidence>
<sequence>MLALVLTCPGLRAGVPVASAEATARAAWLAKNPSPWEARVTPQAAQAASPSVFHATQAPGNPWLAPGRPMLTLEAADEMSSVALREATACGFNPISVCVLDAGGRVLVLKTMPASSGLTADFAHAKASMPMGPDRGSDGGIALGPRCRSSSPWAPPALAPFPGGVLCRDAAGVLVGAIGVSGAASDEDEHCAITAAQSAGVTKKAPEKRHASAFLRADTVQLAARSKDFTKTILLLSLVLLHGT</sequence>
<reference evidence="1" key="2">
    <citation type="submission" date="2024-10" db="UniProtKB">
        <authorList>
            <consortium name="EnsemblProtists"/>
        </authorList>
    </citation>
    <scope>IDENTIFICATION</scope>
</reference>
<dbReference type="Pfam" id="PF03928">
    <property type="entry name" value="HbpS-like"/>
    <property type="match status" value="1"/>
</dbReference>
<dbReference type="PaxDb" id="2903-EOD27590"/>
<dbReference type="eggNOG" id="ENOG502T1GT">
    <property type="taxonomic scope" value="Eukaryota"/>
</dbReference>
<dbReference type="Proteomes" id="UP000013827">
    <property type="component" value="Unassembled WGS sequence"/>
</dbReference>
<dbReference type="SUPFAM" id="SSF143744">
    <property type="entry name" value="GlcG-like"/>
    <property type="match status" value="1"/>
</dbReference>
<organism evidence="1 2">
    <name type="scientific">Emiliania huxleyi (strain CCMP1516)</name>
    <dbReference type="NCBI Taxonomy" id="280463"/>
    <lineage>
        <taxon>Eukaryota</taxon>
        <taxon>Haptista</taxon>
        <taxon>Haptophyta</taxon>
        <taxon>Prymnesiophyceae</taxon>
        <taxon>Isochrysidales</taxon>
        <taxon>Noelaerhabdaceae</taxon>
        <taxon>Emiliania</taxon>
    </lineage>
</organism>
<dbReference type="RefSeq" id="XP_005780019.1">
    <property type="nucleotide sequence ID" value="XM_005779962.1"/>
</dbReference>
<dbReference type="PANTHER" id="PTHR34309:SF10">
    <property type="entry name" value="SLR1406 PROTEIN"/>
    <property type="match status" value="1"/>
</dbReference>
<evidence type="ECO:0000313" key="2">
    <source>
        <dbReference type="Proteomes" id="UP000013827"/>
    </source>
</evidence>
<dbReference type="InterPro" id="IPR005624">
    <property type="entry name" value="PduO/GlcC-like"/>
</dbReference>
<dbReference type="PANTHER" id="PTHR34309">
    <property type="entry name" value="SLR1406 PROTEIN"/>
    <property type="match status" value="1"/>
</dbReference>